<sequence>MSINAFPVASRRKYSSTLPNRQSSQGVADSPFPIPRVTRARSGSTPLPPPQPLPAIPRMHNQLHGRSASVATSRPYHRAPQTLEHPSHGLDSYALRERPSAPLLSMEKYLEKGIRSRSGSTRSAPTKPCTSVVSKRRGTSEISATPVVPEVSTRYGRVPTPIGCLPGRSLRVEDWVVLRDRRGNAEGIDGCYSVEESSKLSRLGEVGRKMKNIWRGLHVNVSVSFRERGGVMDHHSPRLRQIKQQMTLRVKNNEIGSCVFEIIKHVDTGAEILTPIDDLKQLFPYSKNLRRTLHEWNWYYQNPPQHWVINFIPRAYLKRGYTLSQDVFEYFNGHADGCEYRIEYEPIGHHFCHVGTTVSKPSRRSGKASDLRVENGGEKHLRFA</sequence>
<protein>
    <submittedName>
        <fullName evidence="2">Uncharacterized protein</fullName>
    </submittedName>
</protein>
<feature type="compositionally biased region" description="Polar residues" evidence="1">
    <location>
        <begin position="15"/>
        <end position="27"/>
    </location>
</feature>
<evidence type="ECO:0000313" key="3">
    <source>
        <dbReference type="Proteomes" id="UP000018144"/>
    </source>
</evidence>
<dbReference type="Proteomes" id="UP000018144">
    <property type="component" value="Unassembled WGS sequence"/>
</dbReference>
<evidence type="ECO:0000256" key="1">
    <source>
        <dbReference type="SAM" id="MobiDB-lite"/>
    </source>
</evidence>
<feature type="compositionally biased region" description="Pro residues" evidence="1">
    <location>
        <begin position="46"/>
        <end position="55"/>
    </location>
</feature>
<feature type="region of interest" description="Disordered" evidence="1">
    <location>
        <begin position="1"/>
        <end position="58"/>
    </location>
</feature>
<dbReference type="AlphaFoldDB" id="U4L055"/>
<evidence type="ECO:0000313" key="2">
    <source>
        <dbReference type="EMBL" id="CCX07904.1"/>
    </source>
</evidence>
<dbReference type="EMBL" id="HF935381">
    <property type="protein sequence ID" value="CCX07904.1"/>
    <property type="molecule type" value="Genomic_DNA"/>
</dbReference>
<feature type="compositionally biased region" description="Basic and acidic residues" evidence="1">
    <location>
        <begin position="367"/>
        <end position="384"/>
    </location>
</feature>
<gene>
    <name evidence="2" type="ORF">PCON_07493</name>
</gene>
<organism evidence="2 3">
    <name type="scientific">Pyronema omphalodes (strain CBS 100304)</name>
    <name type="common">Pyronema confluens</name>
    <dbReference type="NCBI Taxonomy" id="1076935"/>
    <lineage>
        <taxon>Eukaryota</taxon>
        <taxon>Fungi</taxon>
        <taxon>Dikarya</taxon>
        <taxon>Ascomycota</taxon>
        <taxon>Pezizomycotina</taxon>
        <taxon>Pezizomycetes</taxon>
        <taxon>Pezizales</taxon>
        <taxon>Pyronemataceae</taxon>
        <taxon>Pyronema</taxon>
    </lineage>
</organism>
<name>U4L055_PYROM</name>
<proteinExistence type="predicted"/>
<accession>U4L055</accession>
<keyword evidence="3" id="KW-1185">Reference proteome</keyword>
<feature type="region of interest" description="Disordered" evidence="1">
    <location>
        <begin position="360"/>
        <end position="384"/>
    </location>
</feature>
<feature type="region of interest" description="Disordered" evidence="1">
    <location>
        <begin position="114"/>
        <end position="141"/>
    </location>
</feature>
<reference evidence="2 3" key="1">
    <citation type="journal article" date="2013" name="PLoS Genet.">
        <title>The genome and development-dependent transcriptomes of Pyronema confluens: a window into fungal evolution.</title>
        <authorList>
            <person name="Traeger S."/>
            <person name="Altegoer F."/>
            <person name="Freitag M."/>
            <person name="Gabaldon T."/>
            <person name="Kempken F."/>
            <person name="Kumar A."/>
            <person name="Marcet-Houben M."/>
            <person name="Poggeler S."/>
            <person name="Stajich J.E."/>
            <person name="Nowrousian M."/>
        </authorList>
    </citation>
    <scope>NUCLEOTIDE SEQUENCE [LARGE SCALE GENOMIC DNA]</scope>
    <source>
        <strain evidence="3">CBS 100304</strain>
        <tissue evidence="2">Vegetative mycelium</tissue>
    </source>
</reference>
<dbReference type="OrthoDB" id="5380685at2759"/>
<feature type="compositionally biased region" description="Polar residues" evidence="1">
    <location>
        <begin position="117"/>
        <end position="133"/>
    </location>
</feature>